<dbReference type="PRINTS" id="PR00116">
    <property type="entry name" value="ARGINASE"/>
</dbReference>
<dbReference type="GO" id="GO:0005829">
    <property type="term" value="C:cytosol"/>
    <property type="evidence" value="ECO:0007669"/>
    <property type="project" value="TreeGrafter"/>
</dbReference>
<dbReference type="SUPFAM" id="SSF52768">
    <property type="entry name" value="Arginase/deacetylase"/>
    <property type="match status" value="1"/>
</dbReference>
<evidence type="ECO:0000256" key="3">
    <source>
        <dbReference type="ARBA" id="ARBA00023211"/>
    </source>
</evidence>
<dbReference type="InterPro" id="IPR006035">
    <property type="entry name" value="Ureohydrolase"/>
</dbReference>
<evidence type="ECO:0000256" key="4">
    <source>
        <dbReference type="PROSITE-ProRule" id="PRU00742"/>
    </source>
</evidence>
<reference evidence="5" key="2">
    <citation type="journal article" date="2021" name="PeerJ">
        <title>Extensive microbial diversity within the chicken gut microbiome revealed by metagenomics and culture.</title>
        <authorList>
            <person name="Gilroy R."/>
            <person name="Ravi A."/>
            <person name="Getino M."/>
            <person name="Pursley I."/>
            <person name="Horton D.L."/>
            <person name="Alikhan N.F."/>
            <person name="Baker D."/>
            <person name="Gharbi K."/>
            <person name="Hall N."/>
            <person name="Watson M."/>
            <person name="Adriaenssens E.M."/>
            <person name="Foster-Nyarko E."/>
            <person name="Jarju S."/>
            <person name="Secka A."/>
            <person name="Antonio M."/>
            <person name="Oren A."/>
            <person name="Chaudhuri R.R."/>
            <person name="La Ragione R."/>
            <person name="Hildebrand F."/>
            <person name="Pallen M.J."/>
        </authorList>
    </citation>
    <scope>NUCLEOTIDE SEQUENCE</scope>
    <source>
        <strain evidence="5">B1-16210</strain>
    </source>
</reference>
<protein>
    <submittedName>
        <fullName evidence="5">Arginase family protein</fullName>
    </submittedName>
</protein>
<keyword evidence="3" id="KW-0464">Manganese</keyword>
<keyword evidence="1" id="KW-0479">Metal-binding</keyword>
<evidence type="ECO:0000256" key="2">
    <source>
        <dbReference type="ARBA" id="ARBA00022801"/>
    </source>
</evidence>
<accession>A0A940DFM2</accession>
<dbReference type="InterPro" id="IPR023696">
    <property type="entry name" value="Ureohydrolase_dom_sf"/>
</dbReference>
<dbReference type="PANTHER" id="PTHR43782:SF3">
    <property type="entry name" value="ARGINASE"/>
    <property type="match status" value="1"/>
</dbReference>
<reference evidence="5" key="1">
    <citation type="submission" date="2020-10" db="EMBL/GenBank/DDBJ databases">
        <authorList>
            <person name="Gilroy R."/>
        </authorList>
    </citation>
    <scope>NUCLEOTIDE SEQUENCE</scope>
    <source>
        <strain evidence="5">B1-16210</strain>
    </source>
</reference>
<evidence type="ECO:0000313" key="6">
    <source>
        <dbReference type="Proteomes" id="UP000721442"/>
    </source>
</evidence>
<dbReference type="Pfam" id="PF00491">
    <property type="entry name" value="Arginase"/>
    <property type="match status" value="1"/>
</dbReference>
<evidence type="ECO:0000313" key="5">
    <source>
        <dbReference type="EMBL" id="MBO8407544.1"/>
    </source>
</evidence>
<dbReference type="PANTHER" id="PTHR43782">
    <property type="entry name" value="ARGINASE"/>
    <property type="match status" value="1"/>
</dbReference>
<name>A0A940DFM2_9PROT</name>
<gene>
    <name evidence="5" type="ORF">IAC77_03755</name>
</gene>
<keyword evidence="2" id="KW-0378">Hydrolase</keyword>
<sequence>MKHIMGIEYGRGATAVVVVNGGPALAPEAVKKMYPNFDWTTVVADAYDADLCAHDRFGDCFQIQKKIVAATPDEPHLMIGGDHSVNFGHFTALANKLPDEDLCLIYIDAHLDIHTPESSRTQASGAPHGTNIRALMGDGDARWLSLQTKRPALRPENIFYLGARSYEPAEINFVREHNIYMRSSADLQTPDDWVYAADEILHRLGTRPYVVSFDFDAIDPNIFPDVLVPEKNGLSAQAAEYFIRKFAPDAHSFEFVEYAPSGNAACTEIVKKFVGIVLDSD</sequence>
<dbReference type="GO" id="GO:0030145">
    <property type="term" value="F:manganese ion binding"/>
    <property type="evidence" value="ECO:0007669"/>
    <property type="project" value="TreeGrafter"/>
</dbReference>
<evidence type="ECO:0000256" key="1">
    <source>
        <dbReference type="ARBA" id="ARBA00022723"/>
    </source>
</evidence>
<comment type="similarity">
    <text evidence="4">Belongs to the arginase family.</text>
</comment>
<dbReference type="Gene3D" id="3.40.800.10">
    <property type="entry name" value="Ureohydrolase domain"/>
    <property type="match status" value="1"/>
</dbReference>
<dbReference type="Proteomes" id="UP000721442">
    <property type="component" value="Unassembled WGS sequence"/>
</dbReference>
<dbReference type="EMBL" id="JADINE010000046">
    <property type="protein sequence ID" value="MBO8407544.1"/>
    <property type="molecule type" value="Genomic_DNA"/>
</dbReference>
<dbReference type="GO" id="GO:0004053">
    <property type="term" value="F:arginase activity"/>
    <property type="evidence" value="ECO:0007669"/>
    <property type="project" value="TreeGrafter"/>
</dbReference>
<dbReference type="PROSITE" id="PS51409">
    <property type="entry name" value="ARGINASE_2"/>
    <property type="match status" value="1"/>
</dbReference>
<comment type="caution">
    <text evidence="5">The sequence shown here is derived from an EMBL/GenBank/DDBJ whole genome shotgun (WGS) entry which is preliminary data.</text>
</comment>
<proteinExistence type="inferred from homology"/>
<organism evidence="5 6">
    <name type="scientific">Candidatus Enterousia excrementavium</name>
    <dbReference type="NCBI Taxonomy" id="2840789"/>
    <lineage>
        <taxon>Bacteria</taxon>
        <taxon>Pseudomonadati</taxon>
        <taxon>Pseudomonadota</taxon>
        <taxon>Alphaproteobacteria</taxon>
        <taxon>Candidatus Enterousia</taxon>
    </lineage>
</organism>
<dbReference type="AlphaFoldDB" id="A0A940DFM2"/>